<organism evidence="1">
    <name type="scientific">Cacopsylla melanoneura</name>
    <dbReference type="NCBI Taxonomy" id="428564"/>
    <lineage>
        <taxon>Eukaryota</taxon>
        <taxon>Metazoa</taxon>
        <taxon>Ecdysozoa</taxon>
        <taxon>Arthropoda</taxon>
        <taxon>Hexapoda</taxon>
        <taxon>Insecta</taxon>
        <taxon>Pterygota</taxon>
        <taxon>Neoptera</taxon>
        <taxon>Paraneoptera</taxon>
        <taxon>Hemiptera</taxon>
        <taxon>Sternorrhyncha</taxon>
        <taxon>Psylloidea</taxon>
        <taxon>Psyllidae</taxon>
        <taxon>Psyllinae</taxon>
        <taxon>Cacopsylla</taxon>
    </lineage>
</organism>
<dbReference type="EMBL" id="HBUF01598966">
    <property type="protein sequence ID" value="CAG6775574.1"/>
    <property type="molecule type" value="Transcribed_RNA"/>
</dbReference>
<reference evidence="1" key="1">
    <citation type="submission" date="2021-05" db="EMBL/GenBank/DDBJ databases">
        <authorList>
            <person name="Alioto T."/>
            <person name="Alioto T."/>
            <person name="Gomez Garrido J."/>
        </authorList>
    </citation>
    <scope>NUCLEOTIDE SEQUENCE</scope>
</reference>
<dbReference type="EMBL" id="HBUF01313435">
    <property type="protein sequence ID" value="CAG6693553.1"/>
    <property type="molecule type" value="Transcribed_RNA"/>
</dbReference>
<proteinExistence type="predicted"/>
<accession>A0A8D9F524</accession>
<evidence type="ECO:0000313" key="1">
    <source>
        <dbReference type="EMBL" id="CAG6775575.1"/>
    </source>
</evidence>
<name>A0A8D9F524_9HEMI</name>
<sequence>MYNTTQGPRGVVSVEKKTLIALTYMATQMSVRKIGDQFNVADSTALNSIEKFLAAVLMIKDHYIKWPSEEECVIIESQFKSLANFPGNLNTYLYNLYLKNRHNPGENVKSTSFISHGSGVQFFFFFFH</sequence>
<protein>
    <recommendedName>
        <fullName evidence="2">Nuclease HARBI1</fullName>
    </recommendedName>
</protein>
<dbReference type="EMBL" id="HBUF01598967">
    <property type="protein sequence ID" value="CAG6775575.1"/>
    <property type="molecule type" value="Transcribed_RNA"/>
</dbReference>
<dbReference type="AlphaFoldDB" id="A0A8D9F524"/>
<evidence type="ECO:0008006" key="2">
    <source>
        <dbReference type="Google" id="ProtNLM"/>
    </source>
</evidence>